<feature type="compositionally biased region" description="Low complexity" evidence="1">
    <location>
        <begin position="49"/>
        <end position="72"/>
    </location>
</feature>
<dbReference type="SMART" id="SM01327">
    <property type="entry name" value="Zds_C"/>
    <property type="match status" value="1"/>
</dbReference>
<feature type="compositionally biased region" description="Basic and acidic residues" evidence="1">
    <location>
        <begin position="140"/>
        <end position="153"/>
    </location>
</feature>
<feature type="compositionally biased region" description="Basic and acidic residues" evidence="1">
    <location>
        <begin position="274"/>
        <end position="292"/>
    </location>
</feature>
<feature type="domain" description="Protein Zds1 C-terminal" evidence="2">
    <location>
        <begin position="560"/>
        <end position="612"/>
    </location>
</feature>
<dbReference type="Proteomes" id="UP001498398">
    <property type="component" value="Unassembled WGS sequence"/>
</dbReference>
<feature type="compositionally biased region" description="Polar residues" evidence="1">
    <location>
        <begin position="161"/>
        <end position="171"/>
    </location>
</feature>
<feature type="region of interest" description="Disordered" evidence="1">
    <location>
        <begin position="619"/>
        <end position="900"/>
    </location>
</feature>
<sequence>MNIQREVEALRDIRRRSTTPGALAIDPDLPAHSSSGSNGGYWSGDHDSSSSNEDGSSSNDHASDSGSGPASDDPFHLFWVPASVHPEIAPAEFRAFLKEHSRSPPPGDGPVPTRSSSLSSAASSGLGRKRSMLSRQYSPSEHDGVEDKEEKIVPLRRNRTGRFSNQGPQLTISDLQKLEELAEEASQSNDPTKFRNILRRSLSLNVSPTAMDKLDAMPEMGDEADTPIIVPPPGQILRRAARTKIRKPSLPGDGGGHRFGASRRGTSARAATKPAERTSSDRSSSDHGHIEYTESSTPRPRALSDDFHSTRPESFSEVTSIFDAYARDDNDEFHSSIVVTTSPPPPEPEPLPEVSAPAHLPPHEVQPSLLEALGTVLEQTPPQQPSPSAPQPTPQPSLPQEPPSQSQPQIHQPQPERLLTPQLGPDPPSPSRTPSPSSAEGGQGTSPTPSFLSSPPSPQPSQPHRKEKDKKGLFGKWGSDKGGKKHSKDKDHTRGDSGEKDKEKEKESGFFGSLFGGKKNKDSDAPPPIAVQSGAAGREAAQALLGTSKSSKNYQPPPSPGAAAINNYSRYPIHVERAIYRLSHIKLANPRRPLYEQVLISNLMFWYLGVINKAQNPTPPNGQAGIGAGGGPAGQANGAGAQDKEAGEKEQREAEQREKERLEREAHEKEQREREMENKKRDVSPKRGSLTKAGAGGGARRAEMPVKGPQYEMQHREMQQEYGYGSGQGTPRGRGPSTPGAGAGGTPSQRMSPPNSIPPRLVQQSSENQTPDNFYYSPDTAQQRLPPGAMAPADQSTWGGKPQRNSPPPGPHRRSTSPPQQGGYNSSQNDYVVVGSDKRSPGRSLSATASPSPPLANGKVRKGTSAHAVAPKGRPRTPEGANGMGDEDVPLAVWQQQRRR</sequence>
<keyword evidence="4" id="KW-1185">Reference proteome</keyword>
<reference evidence="3 4" key="1">
    <citation type="submission" date="2024-01" db="EMBL/GenBank/DDBJ databases">
        <title>A draft genome for the cacao thread blight pathogen Marasmiellus scandens.</title>
        <authorList>
            <person name="Baruah I.K."/>
            <person name="Leung J."/>
            <person name="Bukari Y."/>
            <person name="Amoako-Attah I."/>
            <person name="Meinhardt L.W."/>
            <person name="Bailey B.A."/>
            <person name="Cohen S.P."/>
        </authorList>
    </citation>
    <scope>NUCLEOTIDE SEQUENCE [LARGE SCALE GENOMIC DNA]</scope>
    <source>
        <strain evidence="3 4">GH-19</strain>
    </source>
</reference>
<protein>
    <recommendedName>
        <fullName evidence="2">Protein Zds1 C-terminal domain-containing protein</fullName>
    </recommendedName>
</protein>
<dbReference type="InterPro" id="IPR013941">
    <property type="entry name" value="ZDS1_C"/>
</dbReference>
<evidence type="ECO:0000259" key="2">
    <source>
        <dbReference type="SMART" id="SM01327"/>
    </source>
</evidence>
<dbReference type="InterPro" id="IPR040206">
    <property type="entry name" value="Zds1/2"/>
</dbReference>
<name>A0ABR1JY41_9AGAR</name>
<comment type="caution">
    <text evidence="3">The sequence shown here is derived from an EMBL/GenBank/DDBJ whole genome shotgun (WGS) entry which is preliminary data.</text>
</comment>
<feature type="compositionally biased region" description="Basic and acidic residues" evidence="1">
    <location>
        <begin position="325"/>
        <end position="334"/>
    </location>
</feature>
<feature type="compositionally biased region" description="Low complexity" evidence="1">
    <location>
        <begin position="262"/>
        <end position="272"/>
    </location>
</feature>
<accession>A0ABR1JY41</accession>
<feature type="compositionally biased region" description="Polar residues" evidence="1">
    <location>
        <begin position="545"/>
        <end position="554"/>
    </location>
</feature>
<feature type="compositionally biased region" description="Basic and acidic residues" evidence="1">
    <location>
        <begin position="1"/>
        <end position="12"/>
    </location>
</feature>
<feature type="region of interest" description="Disordered" evidence="1">
    <location>
        <begin position="244"/>
        <end position="561"/>
    </location>
</feature>
<gene>
    <name evidence="3" type="ORF">VKT23_005132</name>
</gene>
<proteinExistence type="predicted"/>
<feature type="compositionally biased region" description="Low complexity" evidence="1">
    <location>
        <begin position="445"/>
        <end position="454"/>
    </location>
</feature>
<dbReference type="PRINTS" id="PR01217">
    <property type="entry name" value="PRICHEXTENSN"/>
</dbReference>
<feature type="compositionally biased region" description="Polar residues" evidence="1">
    <location>
        <begin position="762"/>
        <end position="772"/>
    </location>
</feature>
<feature type="compositionally biased region" description="Pro residues" evidence="1">
    <location>
        <begin position="424"/>
        <end position="433"/>
    </location>
</feature>
<evidence type="ECO:0000313" key="4">
    <source>
        <dbReference type="Proteomes" id="UP001498398"/>
    </source>
</evidence>
<feature type="compositionally biased region" description="Basic and acidic residues" evidence="1">
    <location>
        <begin position="302"/>
        <end position="311"/>
    </location>
</feature>
<feature type="compositionally biased region" description="Polar residues" evidence="1">
    <location>
        <begin position="816"/>
        <end position="830"/>
    </location>
</feature>
<feature type="compositionally biased region" description="Basic and acidic residues" evidence="1">
    <location>
        <begin position="642"/>
        <end position="685"/>
    </location>
</feature>
<feature type="compositionally biased region" description="Basic and acidic residues" evidence="1">
    <location>
        <begin position="464"/>
        <end position="508"/>
    </location>
</feature>
<organism evidence="3 4">
    <name type="scientific">Marasmiellus scandens</name>
    <dbReference type="NCBI Taxonomy" id="2682957"/>
    <lineage>
        <taxon>Eukaryota</taxon>
        <taxon>Fungi</taxon>
        <taxon>Dikarya</taxon>
        <taxon>Basidiomycota</taxon>
        <taxon>Agaricomycotina</taxon>
        <taxon>Agaricomycetes</taxon>
        <taxon>Agaricomycetidae</taxon>
        <taxon>Agaricales</taxon>
        <taxon>Marasmiineae</taxon>
        <taxon>Omphalotaceae</taxon>
        <taxon>Marasmiellus</taxon>
    </lineage>
</organism>
<feature type="compositionally biased region" description="Gly residues" evidence="1">
    <location>
        <begin position="624"/>
        <end position="633"/>
    </location>
</feature>
<feature type="compositionally biased region" description="Low complexity" evidence="1">
    <location>
        <begin position="403"/>
        <end position="415"/>
    </location>
</feature>
<feature type="compositionally biased region" description="Pro residues" evidence="1">
    <location>
        <begin position="382"/>
        <end position="402"/>
    </location>
</feature>
<dbReference type="PANTHER" id="PTHR28089">
    <property type="entry name" value="PROTEIN ZDS1-RELATED"/>
    <property type="match status" value="1"/>
</dbReference>
<evidence type="ECO:0000256" key="1">
    <source>
        <dbReference type="SAM" id="MobiDB-lite"/>
    </source>
</evidence>
<dbReference type="Pfam" id="PF08632">
    <property type="entry name" value="Zds_C"/>
    <property type="match status" value="1"/>
</dbReference>
<feature type="compositionally biased region" description="Low complexity" evidence="1">
    <location>
        <begin position="115"/>
        <end position="126"/>
    </location>
</feature>
<feature type="compositionally biased region" description="Pro residues" evidence="1">
    <location>
        <begin position="342"/>
        <end position="351"/>
    </location>
</feature>
<dbReference type="PANTHER" id="PTHR28089:SF1">
    <property type="entry name" value="PROTEIN ZDS1-RELATED"/>
    <property type="match status" value="1"/>
</dbReference>
<dbReference type="EMBL" id="JBANRG010000005">
    <property type="protein sequence ID" value="KAK7466410.1"/>
    <property type="molecule type" value="Genomic_DNA"/>
</dbReference>
<feature type="region of interest" description="Disordered" evidence="1">
    <location>
        <begin position="1"/>
        <end position="76"/>
    </location>
</feature>
<evidence type="ECO:0000313" key="3">
    <source>
        <dbReference type="EMBL" id="KAK7466410.1"/>
    </source>
</evidence>
<feature type="region of interest" description="Disordered" evidence="1">
    <location>
        <begin position="95"/>
        <end position="171"/>
    </location>
</feature>